<dbReference type="PANTHER" id="PTHR39418">
    <property type="entry name" value="DEHYDROGENASE-RELATED"/>
    <property type="match status" value="1"/>
</dbReference>
<evidence type="ECO:0000313" key="9">
    <source>
        <dbReference type="Proteomes" id="UP001108123"/>
    </source>
</evidence>
<sequence>MDKELWKKCVEFHGHECPGLAIGFRAAEIAKEKMSLSFSRDEEIVCITENDACGVDAIQVITSCTLGKGNLIFKDTGKMAFTFIRRKDGRSIRLILKQNDREMEREKRQQYILEGPEENIFKVEEVNIELPEKARIFDTIACEKCNEMASENKIRIQGGKKVCLDCFNEYSRGW</sequence>
<proteinExistence type="predicted"/>
<dbReference type="Proteomes" id="UP000462760">
    <property type="component" value="Unassembled WGS sequence"/>
</dbReference>
<evidence type="ECO:0000256" key="1">
    <source>
        <dbReference type="ARBA" id="ARBA00022723"/>
    </source>
</evidence>
<dbReference type="Gene3D" id="3.30.1330.130">
    <property type="match status" value="1"/>
</dbReference>
<evidence type="ECO:0000313" key="7">
    <source>
        <dbReference type="EMBL" id="MSS43037.1"/>
    </source>
</evidence>
<reference evidence="6" key="2">
    <citation type="submission" date="2022-01" db="EMBL/GenBank/DDBJ databases">
        <title>Collection of gut derived symbiotic bacterial strains cultured from healthy donors.</title>
        <authorList>
            <person name="Lin H."/>
            <person name="Kohout C."/>
            <person name="Waligurski E."/>
            <person name="Pamer E.G."/>
        </authorList>
    </citation>
    <scope>NUCLEOTIDE SEQUENCE</scope>
    <source>
        <strain evidence="6">MSK.14.39</strain>
    </source>
</reference>
<reference evidence="7 8" key="1">
    <citation type="submission" date="2019-08" db="EMBL/GenBank/DDBJ databases">
        <title>In-depth cultivation of the pig gut microbiome towards novel bacterial diversity and tailored functional studies.</title>
        <authorList>
            <person name="Wylensek D."/>
            <person name="Hitch T.C.A."/>
            <person name="Clavel T."/>
        </authorList>
    </citation>
    <scope>NUCLEOTIDE SEQUENCE [LARGE SCALE GENOMIC DNA]</scope>
    <source>
        <strain evidence="7 8">Med78-601-WT-4W-RMD-3</strain>
    </source>
</reference>
<dbReference type="InterPro" id="IPR000962">
    <property type="entry name" value="Znf_DskA_TraR"/>
</dbReference>
<feature type="domain" description="Zinc finger DksA/TraR C4-type" evidence="4">
    <location>
        <begin position="136"/>
        <end position="172"/>
    </location>
</feature>
<dbReference type="Proteomes" id="UP001108123">
    <property type="component" value="Unassembled WGS sequence"/>
</dbReference>
<dbReference type="InterPro" id="IPR053194">
    <property type="entry name" value="tRNA_methyltr_O"/>
</dbReference>
<protein>
    <submittedName>
        <fullName evidence="6">FmdE family protein</fullName>
    </submittedName>
    <submittedName>
        <fullName evidence="7">Formylmethanofuran dehydrogenase</fullName>
    </submittedName>
</protein>
<dbReference type="SUPFAM" id="SSF143555">
    <property type="entry name" value="FwdE-like"/>
    <property type="match status" value="1"/>
</dbReference>
<evidence type="ECO:0000313" key="6">
    <source>
        <dbReference type="EMBL" id="MCG4566053.1"/>
    </source>
</evidence>
<dbReference type="PIRSF" id="PIRSF006578">
    <property type="entry name" value="FwdE"/>
    <property type="match status" value="1"/>
</dbReference>
<organism evidence="7 8">
    <name type="scientific">Anaerosalibacter bizertensis</name>
    <dbReference type="NCBI Taxonomy" id="932217"/>
    <lineage>
        <taxon>Bacteria</taxon>
        <taxon>Bacillati</taxon>
        <taxon>Bacillota</taxon>
        <taxon>Tissierellia</taxon>
        <taxon>Tissierellales</taxon>
        <taxon>Sporanaerobacteraceae</taxon>
        <taxon>Anaerosalibacter</taxon>
    </lineage>
</organism>
<dbReference type="EMBL" id="JAKNID010000089">
    <property type="protein sequence ID" value="MCG4566053.1"/>
    <property type="molecule type" value="Genomic_DNA"/>
</dbReference>
<evidence type="ECO:0000256" key="3">
    <source>
        <dbReference type="ARBA" id="ARBA00022833"/>
    </source>
</evidence>
<gene>
    <name evidence="7" type="ORF">FYJ27_04725</name>
    <name evidence="6" type="ORF">L0P62_11390</name>
</gene>
<keyword evidence="1" id="KW-0479">Metal-binding</keyword>
<keyword evidence="9" id="KW-1185">Reference proteome</keyword>
<dbReference type="AlphaFoldDB" id="A0A844FG87"/>
<dbReference type="OrthoDB" id="9804309at2"/>
<name>A0A844FG87_9FIRM</name>
<dbReference type="InterPro" id="IPR026328">
    <property type="entry name" value="FmdE"/>
</dbReference>
<evidence type="ECO:0000259" key="5">
    <source>
        <dbReference type="Pfam" id="PF02663"/>
    </source>
</evidence>
<dbReference type="RefSeq" id="WP_154483717.1">
    <property type="nucleotide sequence ID" value="NZ_JAHLOA010000001.1"/>
</dbReference>
<evidence type="ECO:0000259" key="4">
    <source>
        <dbReference type="Pfam" id="PF01258"/>
    </source>
</evidence>
<accession>A0A844FG87</accession>
<keyword evidence="2" id="KW-0863">Zinc-finger</keyword>
<dbReference type="InterPro" id="IPR003814">
    <property type="entry name" value="FmdEsu_dom"/>
</dbReference>
<dbReference type="Pfam" id="PF02663">
    <property type="entry name" value="FmdE"/>
    <property type="match status" value="1"/>
</dbReference>
<evidence type="ECO:0000313" key="8">
    <source>
        <dbReference type="Proteomes" id="UP000462760"/>
    </source>
</evidence>
<dbReference type="GO" id="GO:0008270">
    <property type="term" value="F:zinc ion binding"/>
    <property type="evidence" value="ECO:0007669"/>
    <property type="project" value="UniProtKB-KW"/>
</dbReference>
<comment type="caution">
    <text evidence="7">The sequence shown here is derived from an EMBL/GenBank/DDBJ whole genome shotgun (WGS) entry which is preliminary data.</text>
</comment>
<feature type="domain" description="Formylmethanofuran dehydrogenase subunit E" evidence="5">
    <location>
        <begin position="12"/>
        <end position="106"/>
    </location>
</feature>
<evidence type="ECO:0000256" key="2">
    <source>
        <dbReference type="ARBA" id="ARBA00022771"/>
    </source>
</evidence>
<dbReference type="PANTHER" id="PTHR39418:SF1">
    <property type="entry name" value="DEHYDROGENASE"/>
    <property type="match status" value="1"/>
</dbReference>
<dbReference type="Pfam" id="PF01258">
    <property type="entry name" value="zf-dskA_traR"/>
    <property type="match status" value="1"/>
</dbReference>
<keyword evidence="3" id="KW-0862">Zinc</keyword>
<dbReference type="EMBL" id="VULR01000005">
    <property type="protein sequence ID" value="MSS43037.1"/>
    <property type="molecule type" value="Genomic_DNA"/>
</dbReference>